<keyword evidence="2" id="KW-1185">Reference proteome</keyword>
<dbReference type="EnsemblPlants" id="TuG1812G0200005158.01.T01">
    <property type="protein sequence ID" value="TuG1812G0200005158.01.T01.cds239369"/>
    <property type="gene ID" value="TuG1812G0200005158.01"/>
</dbReference>
<reference evidence="2" key="1">
    <citation type="journal article" date="2013" name="Nature">
        <title>Draft genome of the wheat A-genome progenitor Triticum urartu.</title>
        <authorList>
            <person name="Ling H.Q."/>
            <person name="Zhao S."/>
            <person name="Liu D."/>
            <person name="Wang J."/>
            <person name="Sun H."/>
            <person name="Zhang C."/>
            <person name="Fan H."/>
            <person name="Li D."/>
            <person name="Dong L."/>
            <person name="Tao Y."/>
            <person name="Gao C."/>
            <person name="Wu H."/>
            <person name="Li Y."/>
            <person name="Cui Y."/>
            <person name="Guo X."/>
            <person name="Zheng S."/>
            <person name="Wang B."/>
            <person name="Yu K."/>
            <person name="Liang Q."/>
            <person name="Yang W."/>
            <person name="Lou X."/>
            <person name="Chen J."/>
            <person name="Feng M."/>
            <person name="Jian J."/>
            <person name="Zhang X."/>
            <person name="Luo G."/>
            <person name="Jiang Y."/>
            <person name="Liu J."/>
            <person name="Wang Z."/>
            <person name="Sha Y."/>
            <person name="Zhang B."/>
            <person name="Wu H."/>
            <person name="Tang D."/>
            <person name="Shen Q."/>
            <person name="Xue P."/>
            <person name="Zou S."/>
            <person name="Wang X."/>
            <person name="Liu X."/>
            <person name="Wang F."/>
            <person name="Yang Y."/>
            <person name="An X."/>
            <person name="Dong Z."/>
            <person name="Zhang K."/>
            <person name="Zhang X."/>
            <person name="Luo M.C."/>
            <person name="Dvorak J."/>
            <person name="Tong Y."/>
            <person name="Wang J."/>
            <person name="Yang H."/>
            <person name="Li Z."/>
            <person name="Wang D."/>
            <person name="Zhang A."/>
            <person name="Wang J."/>
        </authorList>
    </citation>
    <scope>NUCLEOTIDE SEQUENCE</scope>
    <source>
        <strain evidence="2">cv. G1812</strain>
    </source>
</reference>
<protein>
    <submittedName>
        <fullName evidence="1">Uncharacterized protein</fullName>
    </submittedName>
</protein>
<evidence type="ECO:0000313" key="2">
    <source>
        <dbReference type="Proteomes" id="UP000015106"/>
    </source>
</evidence>
<reference evidence="1" key="3">
    <citation type="submission" date="2022-06" db="UniProtKB">
        <authorList>
            <consortium name="EnsemblPlants"/>
        </authorList>
    </citation>
    <scope>IDENTIFICATION</scope>
</reference>
<organism evidence="1 2">
    <name type="scientific">Triticum urartu</name>
    <name type="common">Red wild einkorn</name>
    <name type="synonym">Crithodium urartu</name>
    <dbReference type="NCBI Taxonomy" id="4572"/>
    <lineage>
        <taxon>Eukaryota</taxon>
        <taxon>Viridiplantae</taxon>
        <taxon>Streptophyta</taxon>
        <taxon>Embryophyta</taxon>
        <taxon>Tracheophyta</taxon>
        <taxon>Spermatophyta</taxon>
        <taxon>Magnoliopsida</taxon>
        <taxon>Liliopsida</taxon>
        <taxon>Poales</taxon>
        <taxon>Poaceae</taxon>
        <taxon>BOP clade</taxon>
        <taxon>Pooideae</taxon>
        <taxon>Triticodae</taxon>
        <taxon>Triticeae</taxon>
        <taxon>Triticinae</taxon>
        <taxon>Triticum</taxon>
    </lineage>
</organism>
<dbReference type="AlphaFoldDB" id="A0A8R7PKC6"/>
<dbReference type="Gramene" id="TuG1812G0200005158.01.T01">
    <property type="protein sequence ID" value="TuG1812G0200005158.01.T01.cds239369"/>
    <property type="gene ID" value="TuG1812G0200005158.01"/>
</dbReference>
<reference evidence="1" key="2">
    <citation type="submission" date="2018-03" db="EMBL/GenBank/DDBJ databases">
        <title>The Triticum urartu genome reveals the dynamic nature of wheat genome evolution.</title>
        <authorList>
            <person name="Ling H."/>
            <person name="Ma B."/>
            <person name="Shi X."/>
            <person name="Liu H."/>
            <person name="Dong L."/>
            <person name="Sun H."/>
            <person name="Cao Y."/>
            <person name="Gao Q."/>
            <person name="Zheng S."/>
            <person name="Li Y."/>
            <person name="Yu Y."/>
            <person name="Du H."/>
            <person name="Qi M."/>
            <person name="Li Y."/>
            <person name="Yu H."/>
            <person name="Cui Y."/>
            <person name="Wang N."/>
            <person name="Chen C."/>
            <person name="Wu H."/>
            <person name="Zhao Y."/>
            <person name="Zhang J."/>
            <person name="Li Y."/>
            <person name="Zhou W."/>
            <person name="Zhang B."/>
            <person name="Hu W."/>
            <person name="Eijk M."/>
            <person name="Tang J."/>
            <person name="Witsenboer H."/>
            <person name="Zhao S."/>
            <person name="Li Z."/>
            <person name="Zhang A."/>
            <person name="Wang D."/>
            <person name="Liang C."/>
        </authorList>
    </citation>
    <scope>NUCLEOTIDE SEQUENCE [LARGE SCALE GENOMIC DNA]</scope>
    <source>
        <strain evidence="1">cv. G1812</strain>
    </source>
</reference>
<sequence length="73" mass="7936">MFLEEAAVGKRRGPSRVLRGYYLCNPDDTVFSSGGGDVGFDGGRSLGRRMRPSAATSLYIFSAPPHAHLPRPR</sequence>
<name>A0A8R7PKC6_TRIUA</name>
<evidence type="ECO:0000313" key="1">
    <source>
        <dbReference type="EnsemblPlants" id="TuG1812G0200005158.01.T01.cds239369"/>
    </source>
</evidence>
<dbReference type="Proteomes" id="UP000015106">
    <property type="component" value="Chromosome 2"/>
</dbReference>
<proteinExistence type="predicted"/>
<accession>A0A8R7PKC6</accession>